<gene>
    <name evidence="1" type="ORF">DDV96_14480</name>
</gene>
<dbReference type="AlphaFoldDB" id="A0A2U0HVH8"/>
<dbReference type="EMBL" id="QEHR01000012">
    <property type="protein sequence ID" value="PVW12858.1"/>
    <property type="molecule type" value="Genomic_DNA"/>
</dbReference>
<dbReference type="Proteomes" id="UP000245962">
    <property type="component" value="Unassembled WGS sequence"/>
</dbReference>
<dbReference type="RefSeq" id="WP_116695525.1">
    <property type="nucleotide sequence ID" value="NZ_QEHR01000012.1"/>
</dbReference>
<proteinExistence type="predicted"/>
<evidence type="ECO:0000313" key="2">
    <source>
        <dbReference type="Proteomes" id="UP000245962"/>
    </source>
</evidence>
<sequence>MKTEPAFSKLLGLDGKPYTELLNLEKTSMNFLPVI</sequence>
<dbReference type="Pfam" id="PF14091">
    <property type="entry name" value="DUF4269"/>
    <property type="match status" value="1"/>
</dbReference>
<dbReference type="InterPro" id="IPR025365">
    <property type="entry name" value="DUF4269"/>
</dbReference>
<protein>
    <submittedName>
        <fullName evidence="1">Uncharacterized protein</fullName>
    </submittedName>
</protein>
<reference evidence="1 2" key="1">
    <citation type="submission" date="2018-04" db="EMBL/GenBank/DDBJ databases">
        <title>Marixanthomonas spongiae HN-E44 sp. nov., isolated from a marine sponge.</title>
        <authorList>
            <person name="Luo L."/>
            <person name="Zhuang L."/>
        </authorList>
    </citation>
    <scope>NUCLEOTIDE SEQUENCE [LARGE SCALE GENOMIC DNA]</scope>
    <source>
        <strain evidence="1 2">HN-E44</strain>
    </source>
</reference>
<comment type="caution">
    <text evidence="1">The sequence shown here is derived from an EMBL/GenBank/DDBJ whole genome shotgun (WGS) entry which is preliminary data.</text>
</comment>
<evidence type="ECO:0000313" key="1">
    <source>
        <dbReference type="EMBL" id="PVW12858.1"/>
    </source>
</evidence>
<organism evidence="1 2">
    <name type="scientific">Marixanthomonas spongiae</name>
    <dbReference type="NCBI Taxonomy" id="2174845"/>
    <lineage>
        <taxon>Bacteria</taxon>
        <taxon>Pseudomonadati</taxon>
        <taxon>Bacteroidota</taxon>
        <taxon>Flavobacteriia</taxon>
        <taxon>Flavobacteriales</taxon>
        <taxon>Flavobacteriaceae</taxon>
        <taxon>Marixanthomonas</taxon>
    </lineage>
</organism>
<accession>A0A2U0HVH8</accession>
<name>A0A2U0HVH8_9FLAO</name>
<keyword evidence="2" id="KW-1185">Reference proteome</keyword>